<evidence type="ECO:0000256" key="1">
    <source>
        <dbReference type="SAM" id="Phobius"/>
    </source>
</evidence>
<sequence length="389" mass="45782">MESFAKKIKLRKLSKRESLLLTVFLLVLIQFILYFFIINPKKTAYDNLVNKDFKDEIIIKNKPYTGLRDFNKDSIDKFLLENNIAKENINESTNHNLDILQVQKDIKVDELANLEKLTKYYGYSNINLHRKNQDTYDLILRAEKETEKVSYDDIRKAYFKTDERSDANNKEEIKQNVQKVSIKENNNSSAKVGGKVSQVRKEKINIEPKKALKKEKKTEKIKEVKEIKDIKEIKKIDIPVEELFVPSKGQIDELKSDPFSIDLKGLTSINDNCKLTYIANIYCLSIYYKNSKTEPIILDLANEEDYISFDVLYTKDFKGRIGVITKNNEFVTYDDIEDDKDKSLDFGQWIRMEFKEEDIKQIFIEDTSEDENIILIRDLRHENYENKSL</sequence>
<evidence type="ECO:0000313" key="2">
    <source>
        <dbReference type="EMBL" id="SUB56555.1"/>
    </source>
</evidence>
<dbReference type="OrthoDB" id="1699034at2"/>
<keyword evidence="1" id="KW-0812">Transmembrane</keyword>
<feature type="transmembrane region" description="Helical" evidence="1">
    <location>
        <begin position="20"/>
        <end position="38"/>
    </location>
</feature>
<accession>A0A379C490</accession>
<protein>
    <submittedName>
        <fullName evidence="2">Uncharacterized protein</fullName>
    </submittedName>
</protein>
<dbReference type="STRING" id="1122949.GCA_000378725_00896"/>
<dbReference type="Proteomes" id="UP000255517">
    <property type="component" value="Unassembled WGS sequence"/>
</dbReference>
<keyword evidence="1" id="KW-0472">Membrane</keyword>
<evidence type="ECO:0000313" key="3">
    <source>
        <dbReference type="Proteomes" id="UP000255517"/>
    </source>
</evidence>
<gene>
    <name evidence="2" type="ORF">NCTC13149_00327</name>
</gene>
<reference evidence="2 3" key="1">
    <citation type="submission" date="2018-06" db="EMBL/GenBank/DDBJ databases">
        <authorList>
            <consortium name="Pathogen Informatics"/>
            <person name="Doyle S."/>
        </authorList>
    </citation>
    <scope>NUCLEOTIDE SEQUENCE [LARGE SCALE GENOMIC DNA]</scope>
    <source>
        <strain evidence="2 3">NCTC13149</strain>
    </source>
</reference>
<proteinExistence type="predicted"/>
<keyword evidence="1" id="KW-1133">Transmembrane helix</keyword>
<dbReference type="EMBL" id="UGSZ01000001">
    <property type="protein sequence ID" value="SUB56555.1"/>
    <property type="molecule type" value="Genomic_DNA"/>
</dbReference>
<name>A0A379C490_9FIRM</name>
<dbReference type="RefSeq" id="WP_019034711.1">
    <property type="nucleotide sequence ID" value="NZ_UGSZ01000001.1"/>
</dbReference>
<organism evidence="2 3">
    <name type="scientific">Peptoniphilus lacrimalis</name>
    <dbReference type="NCBI Taxonomy" id="33031"/>
    <lineage>
        <taxon>Bacteria</taxon>
        <taxon>Bacillati</taxon>
        <taxon>Bacillota</taxon>
        <taxon>Tissierellia</taxon>
        <taxon>Tissierellales</taxon>
        <taxon>Peptoniphilaceae</taxon>
        <taxon>Peptoniphilus</taxon>
    </lineage>
</organism>
<dbReference type="AlphaFoldDB" id="A0A379C490"/>